<dbReference type="Proteomes" id="UP000002488">
    <property type="component" value="Unassembled WGS sequence"/>
</dbReference>
<dbReference type="PANTHER" id="PTHR11839">
    <property type="entry name" value="UDP/ADP-SUGAR PYROPHOSPHATASE"/>
    <property type="match status" value="1"/>
</dbReference>
<comment type="caution">
    <text evidence="4">The sequence shown here is derived from an EMBL/GenBank/DDBJ whole genome shotgun (WGS) entry which is preliminary data.</text>
</comment>
<dbReference type="PANTHER" id="PTHR11839:SF18">
    <property type="entry name" value="NUDIX HYDROLASE DOMAIN-CONTAINING PROTEIN"/>
    <property type="match status" value="1"/>
</dbReference>
<evidence type="ECO:0000313" key="4">
    <source>
        <dbReference type="EMBL" id="EET01523.1"/>
    </source>
</evidence>
<gene>
    <name evidence="4" type="ORF">GL50581_1198</name>
</gene>
<dbReference type="EMBL" id="ACGJ01001651">
    <property type="protein sequence ID" value="EET01523.1"/>
    <property type="molecule type" value="Genomic_DNA"/>
</dbReference>
<dbReference type="GO" id="GO:0080042">
    <property type="term" value="F:ADP-glucose pyrophosphohydrolase activity"/>
    <property type="evidence" value="ECO:0007669"/>
    <property type="project" value="TreeGrafter"/>
</dbReference>
<evidence type="ECO:0000313" key="5">
    <source>
        <dbReference type="Proteomes" id="UP000002488"/>
    </source>
</evidence>
<evidence type="ECO:0000259" key="3">
    <source>
        <dbReference type="PROSITE" id="PS51462"/>
    </source>
</evidence>
<comment type="cofactor">
    <cofactor evidence="1">
        <name>Mg(2+)</name>
        <dbReference type="ChEBI" id="CHEBI:18420"/>
    </cofactor>
</comment>
<keyword evidence="2" id="KW-0378">Hydrolase</keyword>
<dbReference type="GO" id="GO:0019693">
    <property type="term" value="P:ribose phosphate metabolic process"/>
    <property type="evidence" value="ECO:0007669"/>
    <property type="project" value="TreeGrafter"/>
</dbReference>
<dbReference type="OMA" id="GCDEFIP"/>
<dbReference type="GO" id="GO:0006753">
    <property type="term" value="P:nucleoside phosphate metabolic process"/>
    <property type="evidence" value="ECO:0007669"/>
    <property type="project" value="TreeGrafter"/>
</dbReference>
<accession>C6LR16</accession>
<dbReference type="Pfam" id="PF00293">
    <property type="entry name" value="NUDIX"/>
    <property type="match status" value="1"/>
</dbReference>
<evidence type="ECO:0000256" key="2">
    <source>
        <dbReference type="ARBA" id="ARBA00022801"/>
    </source>
</evidence>
<dbReference type="GO" id="GO:0080041">
    <property type="term" value="F:ADP-ribose pyrophosphohydrolase activity"/>
    <property type="evidence" value="ECO:0007669"/>
    <property type="project" value="TreeGrafter"/>
</dbReference>
<dbReference type="SUPFAM" id="SSF55811">
    <property type="entry name" value="Nudix"/>
    <property type="match status" value="1"/>
</dbReference>
<name>C6LR16_GIAIB</name>
<organism evidence="4 5">
    <name type="scientific">Giardia intestinalis (strain ATCC 50581 / GS clone H7)</name>
    <name type="common">Giardia lamblia</name>
    <dbReference type="NCBI Taxonomy" id="598745"/>
    <lineage>
        <taxon>Eukaryota</taxon>
        <taxon>Metamonada</taxon>
        <taxon>Diplomonadida</taxon>
        <taxon>Hexamitidae</taxon>
        <taxon>Giardiinae</taxon>
        <taxon>Giardia</taxon>
    </lineage>
</organism>
<proteinExistence type="predicted"/>
<dbReference type="OrthoDB" id="10249920at2759"/>
<dbReference type="VEuPathDB" id="GiardiaDB:GL50581_1198"/>
<sequence>MSEVTVIILGKSVPVTLPADVEPVMFSTMLKVYKPFCEWCEGVDENLDIRSLTVQSVDYFGTRIGFLKFSAEAYSKIHGQRVPGVVFMRGGSVAVLPILINDQTGEKYIVLTEQARVPVGKASFLEIPAGMLDENGDLIGVAMQEMAEETGISLKRSDLHSLGSYYTSPGGSDELLALYYTEKSVSKDFIDGLAGKLTGVGPHERIVVRITKLARSLEKLTDGKSLLAILLYDRLSSSQNTTSIPSTEAG</sequence>
<reference evidence="4 5" key="1">
    <citation type="journal article" date="2009" name="PLoS Pathog.">
        <title>Draft genome sequencing of giardia intestinalis assemblage B isolate GS: is human giardiasis caused by two different species?</title>
        <authorList>
            <person name="Franzen O."/>
            <person name="Jerlstrom-Hultqvist J."/>
            <person name="Castro E."/>
            <person name="Sherwood E."/>
            <person name="Ankarklev J."/>
            <person name="Reiner D.S."/>
            <person name="Palm D."/>
            <person name="Andersson J.O."/>
            <person name="Andersson B."/>
            <person name="Svard S.G."/>
        </authorList>
    </citation>
    <scope>NUCLEOTIDE SEQUENCE [LARGE SCALE GENOMIC DNA]</scope>
    <source>
        <strain evidence="5">ATCC 50581 / GS clone H7</strain>
    </source>
</reference>
<dbReference type="AlphaFoldDB" id="C6LR16"/>
<dbReference type="CDD" id="cd03424">
    <property type="entry name" value="NUDIX_ADPRase_Nudt5_UGPPase_Nudt14"/>
    <property type="match status" value="1"/>
</dbReference>
<dbReference type="InterPro" id="IPR000086">
    <property type="entry name" value="NUDIX_hydrolase_dom"/>
</dbReference>
<evidence type="ECO:0000256" key="1">
    <source>
        <dbReference type="ARBA" id="ARBA00001946"/>
    </source>
</evidence>
<dbReference type="InterPro" id="IPR015797">
    <property type="entry name" value="NUDIX_hydrolase-like_dom_sf"/>
</dbReference>
<dbReference type="Gene3D" id="3.90.79.10">
    <property type="entry name" value="Nucleoside Triphosphate Pyrophosphohydrolase"/>
    <property type="match status" value="1"/>
</dbReference>
<protein>
    <submittedName>
        <fullName evidence="4">MutT/nudix family protein</fullName>
    </submittedName>
</protein>
<dbReference type="PROSITE" id="PS51462">
    <property type="entry name" value="NUDIX"/>
    <property type="match status" value="1"/>
</dbReference>
<feature type="domain" description="Nudix hydrolase" evidence="3">
    <location>
        <begin position="90"/>
        <end position="233"/>
    </location>
</feature>
<dbReference type="FunFam" id="3.90.79.10:FF:000127">
    <property type="entry name" value="Phosphohydrolase (MutT/nudix family protein)"/>
    <property type="match status" value="1"/>
</dbReference>